<dbReference type="PANTHER" id="PTHR43245:SF13">
    <property type="entry name" value="UDP-D-APIOSE_UDP-D-XYLOSE SYNTHASE 2"/>
    <property type="match status" value="1"/>
</dbReference>
<dbReference type="EMBL" id="UINC01078100">
    <property type="protein sequence ID" value="SVC18846.1"/>
    <property type="molecule type" value="Genomic_DNA"/>
</dbReference>
<reference evidence="2" key="1">
    <citation type="submission" date="2018-05" db="EMBL/GenBank/DDBJ databases">
        <authorList>
            <person name="Lanie J.A."/>
            <person name="Ng W.-L."/>
            <person name="Kazmierczak K.M."/>
            <person name="Andrzejewski T.M."/>
            <person name="Davidsen T.M."/>
            <person name="Wayne K.J."/>
            <person name="Tettelin H."/>
            <person name="Glass J.I."/>
            <person name="Rusch D."/>
            <person name="Podicherti R."/>
            <person name="Tsui H.-C.T."/>
            <person name="Winkler M.E."/>
        </authorList>
    </citation>
    <scope>NUCLEOTIDE SEQUENCE</scope>
</reference>
<dbReference type="Gene3D" id="3.40.50.720">
    <property type="entry name" value="NAD(P)-binding Rossmann-like Domain"/>
    <property type="match status" value="1"/>
</dbReference>
<organism evidence="2">
    <name type="scientific">marine metagenome</name>
    <dbReference type="NCBI Taxonomy" id="408172"/>
    <lineage>
        <taxon>unclassified sequences</taxon>
        <taxon>metagenomes</taxon>
        <taxon>ecological metagenomes</taxon>
    </lineage>
</organism>
<dbReference type="PANTHER" id="PTHR43245">
    <property type="entry name" value="BIFUNCTIONAL POLYMYXIN RESISTANCE PROTEIN ARNA"/>
    <property type="match status" value="1"/>
</dbReference>
<sequence>MEKIVITGGLGYLGTELCKIYSGEARYKNIVVIDNRFISERVKQLRDWGIDFVHGDILDKNLIKEILKNSNIIYHLAGITNVAYTKTEANDELDRSIQEVGVTGSEIVIECAPKTSKLIFPSTHVVFEGFEKTKLEISEDENTCPVLSYASGKAQTEKDLIDSDLDFVVLRLGSVVGYSQDTMRINIMPNLFSKITSQNGTIKLFSGGVQQKSLVTIFDVVRCFKFMAEAEEISREIFHCASENMTVKEVAQMCEQFNQNLKITETDDEIPNLGYTISNKKLLETGFEFKHNITESIRQMIENWSARDTYPELEQIQGGEKEFIDERGKISNYE</sequence>
<gene>
    <name evidence="2" type="ORF">METZ01_LOCUS271700</name>
</gene>
<dbReference type="InterPro" id="IPR036291">
    <property type="entry name" value="NAD(P)-bd_dom_sf"/>
</dbReference>
<proteinExistence type="predicted"/>
<protein>
    <recommendedName>
        <fullName evidence="1">NAD-dependent epimerase/dehydratase domain-containing protein</fullName>
    </recommendedName>
</protein>
<feature type="domain" description="NAD-dependent epimerase/dehydratase" evidence="1">
    <location>
        <begin position="4"/>
        <end position="231"/>
    </location>
</feature>
<dbReference type="InterPro" id="IPR001509">
    <property type="entry name" value="Epimerase_deHydtase"/>
</dbReference>
<accession>A0A382K4A3</accession>
<dbReference type="SUPFAM" id="SSF51735">
    <property type="entry name" value="NAD(P)-binding Rossmann-fold domains"/>
    <property type="match status" value="1"/>
</dbReference>
<dbReference type="CDD" id="cd08946">
    <property type="entry name" value="SDR_e"/>
    <property type="match status" value="1"/>
</dbReference>
<dbReference type="InterPro" id="IPR050177">
    <property type="entry name" value="Lipid_A_modif_metabolic_enz"/>
</dbReference>
<evidence type="ECO:0000259" key="1">
    <source>
        <dbReference type="Pfam" id="PF01370"/>
    </source>
</evidence>
<dbReference type="AlphaFoldDB" id="A0A382K4A3"/>
<feature type="non-terminal residue" evidence="2">
    <location>
        <position position="334"/>
    </location>
</feature>
<dbReference type="Pfam" id="PF01370">
    <property type="entry name" value="Epimerase"/>
    <property type="match status" value="1"/>
</dbReference>
<name>A0A382K4A3_9ZZZZ</name>
<evidence type="ECO:0000313" key="2">
    <source>
        <dbReference type="EMBL" id="SVC18846.1"/>
    </source>
</evidence>